<sequence length="232" mass="25227">MKTAHYLTLACGLLGAGAALAQRTPFQIRCEDDISKTVSVLTAQQNGYSIDTHLSYRSLTAMKGGARANTYVLGLTKTESRVAIGLDGPMLQDPASGYECVAPHITVKLYYAPIVIYIGREFEAGSCAYNEILAHELHHMKTYLDHLPKVEVVVRAALAARFEAKPLYAPRGTAKDALAREIDSGWMPYIKAEMAKVEVLQAAIDSPQEYARLGKACDGAIQGILQGKQKAR</sequence>
<feature type="signal peptide" evidence="1">
    <location>
        <begin position="1"/>
        <end position="21"/>
    </location>
</feature>
<dbReference type="EMBL" id="JAQQXR010000001">
    <property type="protein sequence ID" value="MDC8756081.1"/>
    <property type="molecule type" value="Genomic_DNA"/>
</dbReference>
<name>A0ABT5JUB7_9BURK</name>
<dbReference type="Proteomes" id="UP001221208">
    <property type="component" value="Unassembled WGS sequence"/>
</dbReference>
<proteinExistence type="predicted"/>
<keyword evidence="3" id="KW-1185">Reference proteome</keyword>
<evidence type="ECO:0000313" key="2">
    <source>
        <dbReference type="EMBL" id="MDC8756081.1"/>
    </source>
</evidence>
<keyword evidence="1" id="KW-0732">Signal</keyword>
<evidence type="ECO:0000313" key="3">
    <source>
        <dbReference type="Proteomes" id="UP001221208"/>
    </source>
</evidence>
<feature type="chain" id="PRO_5045486085" description="DUF4157 domain-containing protein" evidence="1">
    <location>
        <begin position="22"/>
        <end position="232"/>
    </location>
</feature>
<accession>A0ABT5JUB7</accession>
<evidence type="ECO:0008006" key="4">
    <source>
        <dbReference type="Google" id="ProtNLM"/>
    </source>
</evidence>
<organism evidence="2 3">
    <name type="scientific">Janthinobacterium fluminis</name>
    <dbReference type="NCBI Taxonomy" id="2987524"/>
    <lineage>
        <taxon>Bacteria</taxon>
        <taxon>Pseudomonadati</taxon>
        <taxon>Pseudomonadota</taxon>
        <taxon>Betaproteobacteria</taxon>
        <taxon>Burkholderiales</taxon>
        <taxon>Oxalobacteraceae</taxon>
        <taxon>Janthinobacterium</taxon>
    </lineage>
</organism>
<dbReference type="RefSeq" id="WP_273668709.1">
    <property type="nucleotide sequence ID" value="NZ_JAQQXR010000001.1"/>
</dbReference>
<protein>
    <recommendedName>
        <fullName evidence="4">DUF4157 domain-containing protein</fullName>
    </recommendedName>
</protein>
<evidence type="ECO:0000256" key="1">
    <source>
        <dbReference type="SAM" id="SignalP"/>
    </source>
</evidence>
<reference evidence="2 3" key="1">
    <citation type="submission" date="2022-10" db="EMBL/GenBank/DDBJ databases">
        <title>Janthinobacterium sp. hw3 Genome sequencing.</title>
        <authorList>
            <person name="Park S."/>
        </authorList>
    </citation>
    <scope>NUCLEOTIDE SEQUENCE [LARGE SCALE GENOMIC DNA]</scope>
    <source>
        <strain evidence="3">hw3</strain>
    </source>
</reference>
<gene>
    <name evidence="2" type="ORF">OIK44_00600</name>
</gene>
<comment type="caution">
    <text evidence="2">The sequence shown here is derived from an EMBL/GenBank/DDBJ whole genome shotgun (WGS) entry which is preliminary data.</text>
</comment>